<evidence type="ECO:0000313" key="3">
    <source>
        <dbReference type="Proteomes" id="UP001501581"/>
    </source>
</evidence>
<keyword evidence="3" id="KW-1185">Reference proteome</keyword>
<dbReference type="PROSITE" id="PS51186">
    <property type="entry name" value="GNAT"/>
    <property type="match status" value="1"/>
</dbReference>
<dbReference type="InterPro" id="IPR051908">
    <property type="entry name" value="Ribosomal_N-acetyltransferase"/>
</dbReference>
<dbReference type="InterPro" id="IPR000182">
    <property type="entry name" value="GNAT_dom"/>
</dbReference>
<gene>
    <name evidence="2" type="ORF">GCM10009668_04520</name>
</gene>
<proteinExistence type="predicted"/>
<dbReference type="PANTHER" id="PTHR43441">
    <property type="entry name" value="RIBOSOMAL-PROTEIN-SERINE ACETYLTRANSFERASE"/>
    <property type="match status" value="1"/>
</dbReference>
<dbReference type="SUPFAM" id="SSF55729">
    <property type="entry name" value="Acyl-CoA N-acyltransferases (Nat)"/>
    <property type="match status" value="1"/>
</dbReference>
<organism evidence="2 3">
    <name type="scientific">Nocardioides dubius</name>
    <dbReference type="NCBI Taxonomy" id="317019"/>
    <lineage>
        <taxon>Bacteria</taxon>
        <taxon>Bacillati</taxon>
        <taxon>Actinomycetota</taxon>
        <taxon>Actinomycetes</taxon>
        <taxon>Propionibacteriales</taxon>
        <taxon>Nocardioidaceae</taxon>
        <taxon>Nocardioides</taxon>
    </lineage>
</organism>
<dbReference type="PANTHER" id="PTHR43441:SF11">
    <property type="entry name" value="RIBOSOMAL-PROTEIN-SERINE ACETYLTRANSFERASE"/>
    <property type="match status" value="1"/>
</dbReference>
<dbReference type="EMBL" id="BAAALG010000002">
    <property type="protein sequence ID" value="GAA1092576.1"/>
    <property type="molecule type" value="Genomic_DNA"/>
</dbReference>
<feature type="domain" description="N-acetyltransferase" evidence="1">
    <location>
        <begin position="3"/>
        <end position="158"/>
    </location>
</feature>
<dbReference type="Gene3D" id="3.40.630.30">
    <property type="match status" value="1"/>
</dbReference>
<evidence type="ECO:0000313" key="2">
    <source>
        <dbReference type="EMBL" id="GAA1092576.1"/>
    </source>
</evidence>
<dbReference type="InterPro" id="IPR016181">
    <property type="entry name" value="Acyl_CoA_acyltransferase"/>
</dbReference>
<sequence length="167" mass="18246">MTGLLRELTAEDLPVLTGDDAGYDHFGPRAARTTVPPGDLNQNGGFGVLAPGGQLVGNVSWVWQRWGPNEQSRNPMIGIWLSPAARGRGLGTQAQRTLVDLFFRHTTVNRVEAHTDVGNVAEQRALERAGFAQDGTIRGAQWRDGAYRDGYLYSILRSDWAAEQSPS</sequence>
<accession>A0ABN1TLH3</accession>
<reference evidence="2 3" key="1">
    <citation type="journal article" date="2019" name="Int. J. Syst. Evol. Microbiol.">
        <title>The Global Catalogue of Microorganisms (GCM) 10K type strain sequencing project: providing services to taxonomists for standard genome sequencing and annotation.</title>
        <authorList>
            <consortium name="The Broad Institute Genomics Platform"/>
            <consortium name="The Broad Institute Genome Sequencing Center for Infectious Disease"/>
            <person name="Wu L."/>
            <person name="Ma J."/>
        </authorList>
    </citation>
    <scope>NUCLEOTIDE SEQUENCE [LARGE SCALE GENOMIC DNA]</scope>
    <source>
        <strain evidence="2 3">JCM 13008</strain>
    </source>
</reference>
<dbReference type="Pfam" id="PF13302">
    <property type="entry name" value="Acetyltransf_3"/>
    <property type="match status" value="1"/>
</dbReference>
<comment type="caution">
    <text evidence="2">The sequence shown here is derived from an EMBL/GenBank/DDBJ whole genome shotgun (WGS) entry which is preliminary data.</text>
</comment>
<evidence type="ECO:0000259" key="1">
    <source>
        <dbReference type="PROSITE" id="PS51186"/>
    </source>
</evidence>
<name>A0ABN1TLH3_9ACTN</name>
<dbReference type="RefSeq" id="WP_343990919.1">
    <property type="nucleotide sequence ID" value="NZ_BAAALG010000002.1"/>
</dbReference>
<dbReference type="Proteomes" id="UP001501581">
    <property type="component" value="Unassembled WGS sequence"/>
</dbReference>
<protein>
    <recommendedName>
        <fullName evidence="1">N-acetyltransferase domain-containing protein</fullName>
    </recommendedName>
</protein>